<dbReference type="SUPFAM" id="SSF103473">
    <property type="entry name" value="MFS general substrate transporter"/>
    <property type="match status" value="1"/>
</dbReference>
<feature type="transmembrane region" description="Helical" evidence="6">
    <location>
        <begin position="338"/>
        <end position="359"/>
    </location>
</feature>
<dbReference type="EMBL" id="CBUQ010000008">
    <property type="protein sequence ID" value="CDI68211.1"/>
    <property type="molecule type" value="Genomic_DNA"/>
</dbReference>
<evidence type="ECO:0000256" key="3">
    <source>
        <dbReference type="ARBA" id="ARBA00022692"/>
    </source>
</evidence>
<feature type="transmembrane region" description="Helical" evidence="6">
    <location>
        <begin position="67"/>
        <end position="85"/>
    </location>
</feature>
<dbReference type="InterPro" id="IPR036259">
    <property type="entry name" value="MFS_trans_sf"/>
</dbReference>
<comment type="caution">
    <text evidence="8">The sequence shown here is derived from an EMBL/GenBank/DDBJ whole genome shotgun (WGS) entry which is preliminary data.</text>
</comment>
<dbReference type="RefSeq" id="WP_014698088.1">
    <property type="nucleotide sequence ID" value="NZ_CBUQ010000008.1"/>
</dbReference>
<dbReference type="InterPro" id="IPR020846">
    <property type="entry name" value="MFS_dom"/>
</dbReference>
<dbReference type="Pfam" id="PF07690">
    <property type="entry name" value="MFS_1"/>
    <property type="match status" value="1"/>
</dbReference>
<evidence type="ECO:0000259" key="7">
    <source>
        <dbReference type="PROSITE" id="PS50850"/>
    </source>
</evidence>
<feature type="transmembrane region" description="Helical" evidence="6">
    <location>
        <begin position="154"/>
        <end position="176"/>
    </location>
</feature>
<keyword evidence="3 6" id="KW-0812">Transmembrane</keyword>
<feature type="transmembrane region" description="Helical" evidence="6">
    <location>
        <begin position="213"/>
        <end position="231"/>
    </location>
</feature>
<evidence type="ECO:0000256" key="2">
    <source>
        <dbReference type="ARBA" id="ARBA00022448"/>
    </source>
</evidence>
<evidence type="ECO:0000256" key="5">
    <source>
        <dbReference type="ARBA" id="ARBA00023136"/>
    </source>
</evidence>
<evidence type="ECO:0000313" key="9">
    <source>
        <dbReference type="Proteomes" id="UP000035645"/>
    </source>
</evidence>
<dbReference type="PROSITE" id="PS50850">
    <property type="entry name" value="MFS"/>
    <property type="match status" value="1"/>
</dbReference>
<name>A0AAV2W5Q5_9BIFI</name>
<keyword evidence="5 6" id="KW-0472">Membrane</keyword>
<feature type="transmembrane region" description="Helical" evidence="6">
    <location>
        <begin position="448"/>
        <end position="470"/>
    </location>
</feature>
<feature type="transmembrane region" description="Helical" evidence="6">
    <location>
        <begin position="309"/>
        <end position="331"/>
    </location>
</feature>
<feature type="transmembrane region" description="Helical" evidence="6">
    <location>
        <begin position="274"/>
        <end position="297"/>
    </location>
</feature>
<feature type="domain" description="Major facilitator superfamily (MFS) profile" evidence="7">
    <location>
        <begin position="26"/>
        <end position="474"/>
    </location>
</feature>
<feature type="transmembrane region" description="Helical" evidence="6">
    <location>
        <begin position="121"/>
        <end position="142"/>
    </location>
</feature>
<feature type="transmembrane region" description="Helical" evidence="6">
    <location>
        <begin position="237"/>
        <end position="254"/>
    </location>
</feature>
<keyword evidence="2" id="KW-0813">Transport</keyword>
<feature type="transmembrane region" description="Helical" evidence="6">
    <location>
        <begin position="405"/>
        <end position="428"/>
    </location>
</feature>
<dbReference type="PANTHER" id="PTHR42718:SF9">
    <property type="entry name" value="MAJOR FACILITATOR SUPERFAMILY MULTIDRUG TRANSPORTER MFSC"/>
    <property type="match status" value="1"/>
</dbReference>
<evidence type="ECO:0000256" key="6">
    <source>
        <dbReference type="SAM" id="Phobius"/>
    </source>
</evidence>
<feature type="transmembrane region" description="Helical" evidence="6">
    <location>
        <begin position="25"/>
        <end position="47"/>
    </location>
</feature>
<proteinExistence type="predicted"/>
<dbReference type="Gene3D" id="1.20.1250.20">
    <property type="entry name" value="MFS general substrate transporter like domains"/>
    <property type="match status" value="2"/>
</dbReference>
<dbReference type="InterPro" id="IPR011701">
    <property type="entry name" value="MFS"/>
</dbReference>
<dbReference type="GO" id="GO:0022857">
    <property type="term" value="F:transmembrane transporter activity"/>
    <property type="evidence" value="ECO:0007669"/>
    <property type="project" value="InterPro"/>
</dbReference>
<dbReference type="PANTHER" id="PTHR42718">
    <property type="entry name" value="MAJOR FACILITATOR SUPERFAMILY MULTIDRUG TRANSPORTER MFSC"/>
    <property type="match status" value="1"/>
</dbReference>
<gene>
    <name evidence="8" type="ORF">BANIM336_01563</name>
</gene>
<dbReference type="AlphaFoldDB" id="A0AAV2W5Q5"/>
<reference evidence="8 9" key="1">
    <citation type="submission" date="2013-10" db="EMBL/GenBank/DDBJ databases">
        <authorList>
            <person name="Manrique M."/>
        </authorList>
    </citation>
    <scope>NUCLEOTIDE SEQUENCE [LARGE SCALE GENOMIC DNA]</scope>
    <source>
        <strain evidence="8 9">IM386</strain>
    </source>
</reference>
<evidence type="ECO:0000256" key="1">
    <source>
        <dbReference type="ARBA" id="ARBA00004651"/>
    </source>
</evidence>
<evidence type="ECO:0000256" key="4">
    <source>
        <dbReference type="ARBA" id="ARBA00022989"/>
    </source>
</evidence>
<feature type="transmembrane region" description="Helical" evidence="6">
    <location>
        <begin position="182"/>
        <end position="201"/>
    </location>
</feature>
<organism evidence="8 9">
    <name type="scientific">Bifidobacterium animalis subsp. animalis IM386</name>
    <dbReference type="NCBI Taxonomy" id="1402194"/>
    <lineage>
        <taxon>Bacteria</taxon>
        <taxon>Bacillati</taxon>
        <taxon>Actinomycetota</taxon>
        <taxon>Actinomycetes</taxon>
        <taxon>Bifidobacteriales</taxon>
        <taxon>Bifidobacteriaceae</taxon>
        <taxon>Bifidobacterium</taxon>
    </lineage>
</organism>
<dbReference type="GO" id="GO:0005886">
    <property type="term" value="C:plasma membrane"/>
    <property type="evidence" value="ECO:0007669"/>
    <property type="project" value="UniProtKB-SubCell"/>
</dbReference>
<feature type="transmembrane region" description="Helical" evidence="6">
    <location>
        <begin position="97"/>
        <end position="115"/>
    </location>
</feature>
<protein>
    <recommendedName>
        <fullName evidence="7">Major facilitator superfamily (MFS) profile domain-containing protein</fullName>
    </recommendedName>
</protein>
<sequence length="486" mass="52342">MAAIANTTMITAKNGQQHSWKSIKLLIATLIASTLGDGFCGVMMVVALPNISDTYHISITTANWVTVGYSIVCATAVMTAAAVLARMGLKRMFFWSRILLIASSLIGLLSLNFPMMLGSRLIQAIGSGLMYPTINTVIIRIVPPKISGRIVSLNSAIIGLGIAVAPLLSGMFLTYVSLTSMYIVPLAIGIISLIMGAKFVFDVESRKRQPIDVLSVVLAFVGLALVMLGFSELTHRPGFAIPMLVGGIAVLVWFGVRQFHLAVPLLDLKPMRHLFVSVGVLLYMAGSMGQQAVLLLLPLYMERACDRTPFISGCFLLIMTLFYSGSILFAGKRVDAQGMWPIVSIGFAFIVVGLFATFVAAPTRIVWLVVLIGCLVVIGDAFINVPDKDVVFEALPDNLMPDTSAIFSTGAQIASSLGSALFVGVLSVDVLRQTAHGMNRHLAYANGFQHSILIAAAFEVVMLIISLWYSREMVRHGRAKIAVPQS</sequence>
<evidence type="ECO:0000313" key="8">
    <source>
        <dbReference type="EMBL" id="CDI68211.1"/>
    </source>
</evidence>
<reference evidence="8 9" key="2">
    <citation type="submission" date="2015-01" db="EMBL/GenBank/DDBJ databases">
        <title>Genome sequence of a Bifidobacterium animalis strain.</title>
        <authorList>
            <person name="Bogovic-Matijasic B."/>
            <person name="Hacin B."/>
            <person name="Citar M."/>
            <person name="Svigelj K."/>
            <person name="Stempelj M."/>
            <person name="Rogelj I."/>
        </authorList>
    </citation>
    <scope>NUCLEOTIDE SEQUENCE [LARGE SCALE GENOMIC DNA]</scope>
    <source>
        <strain evidence="8 9">IM386</strain>
    </source>
</reference>
<comment type="subcellular location">
    <subcellularLocation>
        <location evidence="1">Cell membrane</location>
        <topology evidence="1">Multi-pass membrane protein</topology>
    </subcellularLocation>
</comment>
<feature type="transmembrane region" description="Helical" evidence="6">
    <location>
        <begin position="365"/>
        <end position="385"/>
    </location>
</feature>
<keyword evidence="4 6" id="KW-1133">Transmembrane helix</keyword>
<dbReference type="Proteomes" id="UP000035645">
    <property type="component" value="Unassembled WGS sequence"/>
</dbReference>
<accession>A0AAV2W5Q5</accession>